<evidence type="ECO:0000313" key="4">
    <source>
        <dbReference type="EMBL" id="ABO51502.1"/>
    </source>
</evidence>
<feature type="domain" description="SLH" evidence="3">
    <location>
        <begin position="464"/>
        <end position="524"/>
    </location>
</feature>
<organism evidence="4 5">
    <name type="scientific">Desulforamulus reducens (strain ATCC BAA-1160 / DSM 100696 / MI-1)</name>
    <name type="common">Desulfotomaculum reducens</name>
    <dbReference type="NCBI Taxonomy" id="349161"/>
    <lineage>
        <taxon>Bacteria</taxon>
        <taxon>Bacillati</taxon>
        <taxon>Bacillota</taxon>
        <taxon>Clostridia</taxon>
        <taxon>Eubacteriales</taxon>
        <taxon>Peptococcaceae</taxon>
        <taxon>Desulforamulus</taxon>
    </lineage>
</organism>
<dbReference type="RefSeq" id="WP_011879293.1">
    <property type="nucleotide sequence ID" value="NC_009253.1"/>
</dbReference>
<dbReference type="Pfam" id="PF00395">
    <property type="entry name" value="SLH"/>
    <property type="match status" value="3"/>
</dbReference>
<feature type="domain" description="SLH" evidence="3">
    <location>
        <begin position="338"/>
        <end position="396"/>
    </location>
</feature>
<dbReference type="PROSITE" id="PS51257">
    <property type="entry name" value="PROKAR_LIPOPROTEIN"/>
    <property type="match status" value="1"/>
</dbReference>
<dbReference type="PANTHER" id="PTHR43308:SF5">
    <property type="entry name" value="S-LAYER PROTEIN _ PEPTIDOGLYCAN ENDO-BETA-N-ACETYLGLUCOSAMINIDASE"/>
    <property type="match status" value="1"/>
</dbReference>
<feature type="chain" id="PRO_5002670748" evidence="2">
    <location>
        <begin position="28"/>
        <end position="524"/>
    </location>
</feature>
<name>A4J8U9_DESRM</name>
<feature type="signal peptide" evidence="2">
    <location>
        <begin position="1"/>
        <end position="27"/>
    </location>
</feature>
<keyword evidence="2" id="KW-0732">Signal</keyword>
<accession>A4J8U9</accession>
<evidence type="ECO:0000256" key="1">
    <source>
        <dbReference type="ARBA" id="ARBA00022737"/>
    </source>
</evidence>
<dbReference type="OrthoDB" id="900053at2"/>
<keyword evidence="5" id="KW-1185">Reference proteome</keyword>
<protein>
    <submittedName>
        <fullName evidence="4">S-layer domain protein</fullName>
    </submittedName>
</protein>
<proteinExistence type="predicted"/>
<dbReference type="AlphaFoldDB" id="A4J8U9"/>
<dbReference type="eggNOG" id="COG5492">
    <property type="taxonomic scope" value="Bacteria"/>
</dbReference>
<dbReference type="PANTHER" id="PTHR43308">
    <property type="entry name" value="OUTER MEMBRANE PROTEIN ALPHA-RELATED"/>
    <property type="match status" value="1"/>
</dbReference>
<evidence type="ECO:0000256" key="2">
    <source>
        <dbReference type="SAM" id="SignalP"/>
    </source>
</evidence>
<reference evidence="4 5" key="1">
    <citation type="submission" date="2007-03" db="EMBL/GenBank/DDBJ databases">
        <title>Complete sequence of Desulfotomaculum reducens MI-1.</title>
        <authorList>
            <consortium name="US DOE Joint Genome Institute"/>
            <person name="Copeland A."/>
            <person name="Lucas S."/>
            <person name="Lapidus A."/>
            <person name="Barry K."/>
            <person name="Detter J.C."/>
            <person name="Glavina del Rio T."/>
            <person name="Hammon N."/>
            <person name="Israni S."/>
            <person name="Dalin E."/>
            <person name="Tice H."/>
            <person name="Pitluck S."/>
            <person name="Sims D."/>
            <person name="Brettin T."/>
            <person name="Bruce D."/>
            <person name="Han C."/>
            <person name="Tapia R."/>
            <person name="Schmutz J."/>
            <person name="Larimer F."/>
            <person name="Land M."/>
            <person name="Hauser L."/>
            <person name="Kyrpides N."/>
            <person name="Kim E."/>
            <person name="Tebo B.M."/>
            <person name="Richardson P."/>
        </authorList>
    </citation>
    <scope>NUCLEOTIDE SEQUENCE [LARGE SCALE GENOMIC DNA]</scope>
    <source>
        <strain evidence="4 5">MI-1</strain>
    </source>
</reference>
<dbReference type="STRING" id="349161.Dred_2999"/>
<dbReference type="InterPro" id="IPR001119">
    <property type="entry name" value="SLH_dom"/>
</dbReference>
<dbReference type="EMBL" id="CP000612">
    <property type="protein sequence ID" value="ABO51502.1"/>
    <property type="molecule type" value="Genomic_DNA"/>
</dbReference>
<dbReference type="Proteomes" id="UP000001556">
    <property type="component" value="Chromosome"/>
</dbReference>
<dbReference type="KEGG" id="drm:Dred_2999"/>
<evidence type="ECO:0000259" key="3">
    <source>
        <dbReference type="PROSITE" id="PS51272"/>
    </source>
</evidence>
<dbReference type="HOGENOM" id="CLU_519472_0_0_9"/>
<feature type="domain" description="SLH" evidence="3">
    <location>
        <begin position="397"/>
        <end position="460"/>
    </location>
</feature>
<sequence length="524" mass="56084">MLRKKACAVTLSLALSCQFLIAPMANAGSVDDAISNITKDPSYSKVVDQLNVDSKVVEDFVRDVVNSIDKDKLNDDSHIKEVVTGKFLTNEALKEAVVSLPASEYADAKNAVKELGNTLRNELLKDPAVPGVAGGGAVGSEEFKIQTSGSRAIVDSNSKAYIYLNGLQIKEVKDARKSLEMRFGDVKLAFSTEALNIGSVMGEEKAEFKVRVKQLASSEMNNLMSGAKNGGVYKVAGYIYNITSEAVDKSSNTEALSSFSGSITVSLPVPSEYRNSASTGTLKVYTYNEKTKNWDLVGGVFNSSANVMNFDTKHFSQYALLEQVTATETIPQAKPAAPVLKEFKDIEGHWAASDILYMASQGYVNGVEADKFHPQDLVTRAEFATMLVNVLGLQGQGEVVFKDVNKGAWYYPSVALACKAGLAKGKGADTFAPGAPITRQEMAAMLVNAMSYKGMAVQADTAVLAAFADQAQVADWAKPSAAAAYAAQIIKGKPGQKGLCFGPTDNTTRAEAVVMLKNFLLTKK</sequence>
<gene>
    <name evidence="4" type="ordered locus">Dred_2999</name>
</gene>
<keyword evidence="1" id="KW-0677">Repeat</keyword>
<dbReference type="PROSITE" id="PS51272">
    <property type="entry name" value="SLH"/>
    <property type="match status" value="3"/>
</dbReference>
<dbReference type="InterPro" id="IPR051465">
    <property type="entry name" value="Cell_Envelope_Struct_Comp"/>
</dbReference>
<evidence type="ECO:0000313" key="5">
    <source>
        <dbReference type="Proteomes" id="UP000001556"/>
    </source>
</evidence>